<dbReference type="EMBL" id="JAOAOG010000073">
    <property type="protein sequence ID" value="KAJ6250895.1"/>
    <property type="molecule type" value="Genomic_DNA"/>
</dbReference>
<dbReference type="PANTHER" id="PTHR12246">
    <property type="entry name" value="PALMITOYLTRANSFERASE ZDHHC16"/>
    <property type="match status" value="1"/>
</dbReference>
<comment type="caution">
    <text evidence="9">The sequence shown here is derived from an EMBL/GenBank/DDBJ whole genome shotgun (WGS) entry which is preliminary data.</text>
</comment>
<dbReference type="EC" id="2.3.1.225" evidence="7"/>
<evidence type="ECO:0000256" key="7">
    <source>
        <dbReference type="RuleBase" id="RU079119"/>
    </source>
</evidence>
<feature type="transmembrane region" description="Helical" evidence="7">
    <location>
        <begin position="309"/>
        <end position="330"/>
    </location>
</feature>
<accession>A0ABQ8Z1Y5</accession>
<proteinExistence type="inferred from homology"/>
<dbReference type="Pfam" id="PF01529">
    <property type="entry name" value="DHHC"/>
    <property type="match status" value="1"/>
</dbReference>
<dbReference type="PROSITE" id="PS50216">
    <property type="entry name" value="DHHC"/>
    <property type="match status" value="1"/>
</dbReference>
<name>A0ABQ8Z1Y5_9EUKA</name>
<evidence type="ECO:0000259" key="8">
    <source>
        <dbReference type="Pfam" id="PF01529"/>
    </source>
</evidence>
<organism evidence="9 10">
    <name type="scientific">Anaeramoeba flamelloides</name>
    <dbReference type="NCBI Taxonomy" id="1746091"/>
    <lineage>
        <taxon>Eukaryota</taxon>
        <taxon>Metamonada</taxon>
        <taxon>Anaeramoebidae</taxon>
        <taxon>Anaeramoeba</taxon>
    </lineage>
</organism>
<evidence type="ECO:0000256" key="6">
    <source>
        <dbReference type="ARBA" id="ARBA00023315"/>
    </source>
</evidence>
<sequence length="405" mass="47329">MTNQEFSSGDPNYHIIYSQSKESVSMNVTTTTTTTNQKKHPIDSVDSSQFNRVKGSVEDLDGLSYFPTVEKTGKSDITEDSLSTWSKNPLTIHSPSRIYGTRKSPINRVKKTKKREIVTTFEDQYCCFKKYSEKEIDVYVFKHIPIKYKLCLPSVLTLTLILFYFIMINYLLFSQQEITRSFQIAFAIIFNYLFLLGIISFFRTLLTNPGFVPISRILQDNEIPPNLCEFPITKKQHKIWRKLPRPPRSHYSETFHAIILKPDHICFLVGNFIGLFNYKFYVLTVFYFTLETICAIIIFSNILIYEKSISLIALIVIMLCFTVLFFIYLLKTFISHILLISKNLTWFEKKKQKQKEKNGETYNNIYNLGLLKNFKQVLGNQIFLWFFPTSIGLDNDGYSFETNEN</sequence>
<keyword evidence="6 7" id="KW-0012">Acyltransferase</keyword>
<evidence type="ECO:0000256" key="2">
    <source>
        <dbReference type="ARBA" id="ARBA00022679"/>
    </source>
</evidence>
<dbReference type="Proteomes" id="UP001150062">
    <property type="component" value="Unassembled WGS sequence"/>
</dbReference>
<evidence type="ECO:0000256" key="4">
    <source>
        <dbReference type="ARBA" id="ARBA00022989"/>
    </source>
</evidence>
<keyword evidence="5 7" id="KW-0472">Membrane</keyword>
<feature type="transmembrane region" description="Helical" evidence="7">
    <location>
        <begin position="280"/>
        <end position="303"/>
    </location>
</feature>
<comment type="subcellular location">
    <subcellularLocation>
        <location evidence="1">Membrane</location>
        <topology evidence="1">Multi-pass membrane protein</topology>
    </subcellularLocation>
</comment>
<evidence type="ECO:0000256" key="5">
    <source>
        <dbReference type="ARBA" id="ARBA00023136"/>
    </source>
</evidence>
<evidence type="ECO:0000313" key="10">
    <source>
        <dbReference type="Proteomes" id="UP001150062"/>
    </source>
</evidence>
<evidence type="ECO:0000256" key="3">
    <source>
        <dbReference type="ARBA" id="ARBA00022692"/>
    </source>
</evidence>
<comment type="similarity">
    <text evidence="7">Belongs to the DHHC palmitoyltransferase family.</text>
</comment>
<reference evidence="9" key="1">
    <citation type="submission" date="2022-08" db="EMBL/GenBank/DDBJ databases">
        <title>Novel sulfate-reducing endosymbionts in the free-living metamonad Anaeramoeba.</title>
        <authorList>
            <person name="Jerlstrom-Hultqvist J."/>
            <person name="Cepicka I."/>
            <person name="Gallot-Lavallee L."/>
            <person name="Salas-Leiva D."/>
            <person name="Curtis B.A."/>
            <person name="Zahonova K."/>
            <person name="Pipaliya S."/>
            <person name="Dacks J."/>
            <person name="Roger A.J."/>
        </authorList>
    </citation>
    <scope>NUCLEOTIDE SEQUENCE</scope>
    <source>
        <strain evidence="9">Schooner1</strain>
    </source>
</reference>
<feature type="domain" description="Palmitoyltransferase DHHC" evidence="8">
    <location>
        <begin position="235"/>
        <end position="352"/>
    </location>
</feature>
<keyword evidence="3 7" id="KW-0812">Transmembrane</keyword>
<keyword evidence="10" id="KW-1185">Reference proteome</keyword>
<protein>
    <recommendedName>
        <fullName evidence="7">Palmitoyltransferase</fullName>
        <ecNumber evidence="7">2.3.1.225</ecNumber>
    </recommendedName>
</protein>
<evidence type="ECO:0000313" key="9">
    <source>
        <dbReference type="EMBL" id="KAJ6250895.1"/>
    </source>
</evidence>
<comment type="catalytic activity">
    <reaction evidence="7">
        <text>L-cysteinyl-[protein] + hexadecanoyl-CoA = S-hexadecanoyl-L-cysteinyl-[protein] + CoA</text>
        <dbReference type="Rhea" id="RHEA:36683"/>
        <dbReference type="Rhea" id="RHEA-COMP:10131"/>
        <dbReference type="Rhea" id="RHEA-COMP:11032"/>
        <dbReference type="ChEBI" id="CHEBI:29950"/>
        <dbReference type="ChEBI" id="CHEBI:57287"/>
        <dbReference type="ChEBI" id="CHEBI:57379"/>
        <dbReference type="ChEBI" id="CHEBI:74151"/>
        <dbReference type="EC" id="2.3.1.225"/>
    </reaction>
</comment>
<keyword evidence="4 7" id="KW-1133">Transmembrane helix</keyword>
<dbReference type="InterPro" id="IPR039859">
    <property type="entry name" value="PFA4/ZDH16/20/ERF2-like"/>
</dbReference>
<feature type="transmembrane region" description="Helical" evidence="7">
    <location>
        <begin position="184"/>
        <end position="206"/>
    </location>
</feature>
<gene>
    <name evidence="9" type="ORF">M0813_15713</name>
</gene>
<evidence type="ECO:0000256" key="1">
    <source>
        <dbReference type="ARBA" id="ARBA00004141"/>
    </source>
</evidence>
<keyword evidence="2 7" id="KW-0808">Transferase</keyword>
<feature type="transmembrane region" description="Helical" evidence="7">
    <location>
        <begin position="150"/>
        <end position="172"/>
    </location>
</feature>
<dbReference type="InterPro" id="IPR001594">
    <property type="entry name" value="Palmitoyltrfase_DHHC"/>
</dbReference>
<comment type="domain">
    <text evidence="7">The DHHC domain is required for palmitoyltransferase activity.</text>
</comment>